<name>A0ABU6AJQ1_9PSEU</name>
<evidence type="ECO:0000313" key="2">
    <source>
        <dbReference type="EMBL" id="MEB3371783.1"/>
    </source>
</evidence>
<accession>A0ABU6AJQ1</accession>
<keyword evidence="1" id="KW-1133">Transmembrane helix</keyword>
<feature type="transmembrane region" description="Helical" evidence="1">
    <location>
        <begin position="6"/>
        <end position="23"/>
    </location>
</feature>
<keyword evidence="1" id="KW-0472">Membrane</keyword>
<dbReference type="EMBL" id="JAWLNX010000032">
    <property type="protein sequence ID" value="MEB3371783.1"/>
    <property type="molecule type" value="Genomic_DNA"/>
</dbReference>
<gene>
    <name evidence="2" type="ORF">R4I43_30730</name>
</gene>
<dbReference type="RefSeq" id="WP_324269207.1">
    <property type="nucleotide sequence ID" value="NZ_JAWLNX010000032.1"/>
</dbReference>
<protein>
    <submittedName>
        <fullName evidence="2">Uncharacterized protein</fullName>
    </submittedName>
</protein>
<proteinExistence type="predicted"/>
<reference evidence="2 3" key="1">
    <citation type="submission" date="2023-10" db="EMBL/GenBank/DDBJ databases">
        <title>Saccharopolyspora sp. nov., isolated from mangrove soil.</title>
        <authorList>
            <person name="Lu Y."/>
            <person name="Liu W."/>
        </authorList>
    </citation>
    <scope>NUCLEOTIDE SEQUENCE [LARGE SCALE GENOMIC DNA]</scope>
    <source>
        <strain evidence="2 3">S2-29</strain>
    </source>
</reference>
<dbReference type="Proteomes" id="UP001327093">
    <property type="component" value="Unassembled WGS sequence"/>
</dbReference>
<evidence type="ECO:0000313" key="3">
    <source>
        <dbReference type="Proteomes" id="UP001327093"/>
    </source>
</evidence>
<organism evidence="2 3">
    <name type="scientific">Saccharopolyspora mangrovi</name>
    <dbReference type="NCBI Taxonomy" id="3082379"/>
    <lineage>
        <taxon>Bacteria</taxon>
        <taxon>Bacillati</taxon>
        <taxon>Actinomycetota</taxon>
        <taxon>Actinomycetes</taxon>
        <taxon>Pseudonocardiales</taxon>
        <taxon>Pseudonocardiaceae</taxon>
        <taxon>Saccharopolyspora</taxon>
    </lineage>
</organism>
<comment type="caution">
    <text evidence="2">The sequence shown here is derived from an EMBL/GenBank/DDBJ whole genome shotgun (WGS) entry which is preliminary data.</text>
</comment>
<keyword evidence="1" id="KW-0812">Transmembrane</keyword>
<evidence type="ECO:0000256" key="1">
    <source>
        <dbReference type="SAM" id="Phobius"/>
    </source>
</evidence>
<keyword evidence="3" id="KW-1185">Reference proteome</keyword>
<sequence length="83" mass="8855">MLAIGLLVAFDIIVVGGAVVLAIARPDDPWRISVVMMLLLTILMGATADPRAFLLTGGLVIAFGTGRATHRLRQHRSSRDCQG</sequence>